<keyword evidence="1" id="KW-0472">Membrane</keyword>
<dbReference type="EMBL" id="JRKL02005342">
    <property type="protein sequence ID" value="KAF3950642.1"/>
    <property type="molecule type" value="Genomic_DNA"/>
</dbReference>
<protein>
    <recommendedName>
        <fullName evidence="4">Malectin-like domain-containing protein</fullName>
    </recommendedName>
</protein>
<accession>A0A8J4QKF1</accession>
<dbReference type="Proteomes" id="UP000737018">
    <property type="component" value="Unassembled WGS sequence"/>
</dbReference>
<sequence>MKNLSIMLTPTVSFFCIFFLLYHITVDSSTPYSYIAVDNIPLDCGSSSYSKGMDGRDWIGDIGSKFFPSEEHNRKSNTPNVPKEGVVNSAPFTTARISYSQFTYVFPVTVGPKFVRLHFLPASYPGFERKKLFTRSSASTSKRIKN</sequence>
<keyword evidence="1" id="KW-0812">Transmembrane</keyword>
<proteinExistence type="predicted"/>
<evidence type="ECO:0000313" key="3">
    <source>
        <dbReference type="Proteomes" id="UP000737018"/>
    </source>
</evidence>
<name>A0A8J4QKF1_9ROSI</name>
<evidence type="ECO:0000313" key="2">
    <source>
        <dbReference type="EMBL" id="KAF3950642.1"/>
    </source>
</evidence>
<feature type="transmembrane region" description="Helical" evidence="1">
    <location>
        <begin position="6"/>
        <end position="24"/>
    </location>
</feature>
<evidence type="ECO:0008006" key="4">
    <source>
        <dbReference type="Google" id="ProtNLM"/>
    </source>
</evidence>
<dbReference type="PANTHER" id="PTHR34590:SF15">
    <property type="entry name" value="PROTEIN KINASE DOMAIN-CONTAINING PROTEIN"/>
    <property type="match status" value="1"/>
</dbReference>
<dbReference type="PANTHER" id="PTHR34590">
    <property type="entry name" value="OS03G0124300 PROTEIN-RELATED"/>
    <property type="match status" value="1"/>
</dbReference>
<dbReference type="InterPro" id="IPR045272">
    <property type="entry name" value="ANXUR1/2-like"/>
</dbReference>
<dbReference type="OrthoDB" id="1720310at2759"/>
<keyword evidence="3" id="KW-1185">Reference proteome</keyword>
<dbReference type="AlphaFoldDB" id="A0A8J4QKF1"/>
<reference evidence="2" key="1">
    <citation type="submission" date="2020-03" db="EMBL/GenBank/DDBJ databases">
        <title>Castanea mollissima Vanexum genome sequencing.</title>
        <authorList>
            <person name="Staton M."/>
        </authorList>
    </citation>
    <scope>NUCLEOTIDE SEQUENCE</scope>
    <source>
        <tissue evidence="2">Leaf</tissue>
    </source>
</reference>
<comment type="caution">
    <text evidence="2">The sequence shown here is derived from an EMBL/GenBank/DDBJ whole genome shotgun (WGS) entry which is preliminary data.</text>
</comment>
<gene>
    <name evidence="2" type="ORF">CMV_023632</name>
</gene>
<evidence type="ECO:0000256" key="1">
    <source>
        <dbReference type="SAM" id="Phobius"/>
    </source>
</evidence>
<organism evidence="2 3">
    <name type="scientific">Castanea mollissima</name>
    <name type="common">Chinese chestnut</name>
    <dbReference type="NCBI Taxonomy" id="60419"/>
    <lineage>
        <taxon>Eukaryota</taxon>
        <taxon>Viridiplantae</taxon>
        <taxon>Streptophyta</taxon>
        <taxon>Embryophyta</taxon>
        <taxon>Tracheophyta</taxon>
        <taxon>Spermatophyta</taxon>
        <taxon>Magnoliopsida</taxon>
        <taxon>eudicotyledons</taxon>
        <taxon>Gunneridae</taxon>
        <taxon>Pentapetalae</taxon>
        <taxon>rosids</taxon>
        <taxon>fabids</taxon>
        <taxon>Fagales</taxon>
        <taxon>Fagaceae</taxon>
        <taxon>Castanea</taxon>
    </lineage>
</organism>
<keyword evidence="1" id="KW-1133">Transmembrane helix</keyword>
<dbReference type="GO" id="GO:0004714">
    <property type="term" value="F:transmembrane receptor protein tyrosine kinase activity"/>
    <property type="evidence" value="ECO:0007669"/>
    <property type="project" value="InterPro"/>
</dbReference>
<dbReference type="Gene3D" id="2.60.120.430">
    <property type="entry name" value="Galactose-binding lectin"/>
    <property type="match status" value="1"/>
</dbReference>